<proteinExistence type="predicted"/>
<gene>
    <name evidence="1" type="ORF">C7459_115131</name>
</gene>
<dbReference type="AlphaFoldDB" id="A0A316D6K9"/>
<name>A0A316D6K9_9BACL</name>
<dbReference type="Proteomes" id="UP000245634">
    <property type="component" value="Unassembled WGS sequence"/>
</dbReference>
<accession>A0A316D6K9</accession>
<reference evidence="1 2" key="1">
    <citation type="submission" date="2018-05" db="EMBL/GenBank/DDBJ databases">
        <title>Genomic Encyclopedia of Type Strains, Phase IV (KMG-IV): sequencing the most valuable type-strain genomes for metagenomic binning, comparative biology and taxonomic classification.</title>
        <authorList>
            <person name="Goeker M."/>
        </authorList>
    </citation>
    <scope>NUCLEOTIDE SEQUENCE [LARGE SCALE GENOMIC DNA]</scope>
    <source>
        <strain evidence="1 2">DSM 18773</strain>
    </source>
</reference>
<organism evidence="1 2">
    <name type="scientific">Tumebacillus permanentifrigoris</name>
    <dbReference type="NCBI Taxonomy" id="378543"/>
    <lineage>
        <taxon>Bacteria</taxon>
        <taxon>Bacillati</taxon>
        <taxon>Bacillota</taxon>
        <taxon>Bacilli</taxon>
        <taxon>Bacillales</taxon>
        <taxon>Alicyclobacillaceae</taxon>
        <taxon>Tumebacillus</taxon>
    </lineage>
</organism>
<keyword evidence="2" id="KW-1185">Reference proteome</keyword>
<evidence type="ECO:0000313" key="1">
    <source>
        <dbReference type="EMBL" id="PWK08471.1"/>
    </source>
</evidence>
<sequence>MCSTAIYLILSFTASTTHVTVIRNFATLDFLTFSATLLRRDSLHNSTSTKKACRSNWPQATIMSNVISYVVQGLTKKLTT</sequence>
<evidence type="ECO:0000313" key="2">
    <source>
        <dbReference type="Proteomes" id="UP000245634"/>
    </source>
</evidence>
<protein>
    <submittedName>
        <fullName evidence="1">Uncharacterized protein</fullName>
    </submittedName>
</protein>
<dbReference type="EMBL" id="QGGL01000015">
    <property type="protein sequence ID" value="PWK08471.1"/>
    <property type="molecule type" value="Genomic_DNA"/>
</dbReference>
<comment type="caution">
    <text evidence="1">The sequence shown here is derived from an EMBL/GenBank/DDBJ whole genome shotgun (WGS) entry which is preliminary data.</text>
</comment>